<evidence type="ECO:0008006" key="4">
    <source>
        <dbReference type="Google" id="ProtNLM"/>
    </source>
</evidence>
<evidence type="ECO:0000313" key="3">
    <source>
        <dbReference type="Proteomes" id="UP000689195"/>
    </source>
</evidence>
<feature type="transmembrane region" description="Helical" evidence="1">
    <location>
        <begin position="92"/>
        <end position="109"/>
    </location>
</feature>
<keyword evidence="1" id="KW-0812">Transmembrane</keyword>
<feature type="transmembrane region" description="Helical" evidence="1">
    <location>
        <begin position="115"/>
        <end position="134"/>
    </location>
</feature>
<protein>
    <recommendedName>
        <fullName evidence="4">Transmembrane protein</fullName>
    </recommendedName>
</protein>
<dbReference type="EMBL" id="CAJJDO010000006">
    <property type="protein sequence ID" value="CAD8137752.1"/>
    <property type="molecule type" value="Genomic_DNA"/>
</dbReference>
<feature type="transmembrane region" description="Helical" evidence="1">
    <location>
        <begin position="30"/>
        <end position="51"/>
    </location>
</feature>
<organism evidence="2 3">
    <name type="scientific">Paramecium pentaurelia</name>
    <dbReference type="NCBI Taxonomy" id="43138"/>
    <lineage>
        <taxon>Eukaryota</taxon>
        <taxon>Sar</taxon>
        <taxon>Alveolata</taxon>
        <taxon>Ciliophora</taxon>
        <taxon>Intramacronucleata</taxon>
        <taxon>Oligohymenophorea</taxon>
        <taxon>Peniculida</taxon>
        <taxon>Parameciidae</taxon>
        <taxon>Paramecium</taxon>
    </lineage>
</organism>
<keyword evidence="1" id="KW-0472">Membrane</keyword>
<name>A0A8S1SFC5_9CILI</name>
<dbReference type="Proteomes" id="UP000689195">
    <property type="component" value="Unassembled WGS sequence"/>
</dbReference>
<gene>
    <name evidence="2" type="ORF">PPENT_87.1.T0060270</name>
</gene>
<keyword evidence="1" id="KW-1133">Transmembrane helix</keyword>
<keyword evidence="3" id="KW-1185">Reference proteome</keyword>
<feature type="transmembrane region" description="Helical" evidence="1">
    <location>
        <begin position="164"/>
        <end position="183"/>
    </location>
</feature>
<reference evidence="2" key="1">
    <citation type="submission" date="2021-01" db="EMBL/GenBank/DDBJ databases">
        <authorList>
            <consortium name="Genoscope - CEA"/>
            <person name="William W."/>
        </authorList>
    </citation>
    <scope>NUCLEOTIDE SEQUENCE</scope>
</reference>
<evidence type="ECO:0000313" key="2">
    <source>
        <dbReference type="EMBL" id="CAD8137752.1"/>
    </source>
</evidence>
<comment type="caution">
    <text evidence="2">The sequence shown here is derived from an EMBL/GenBank/DDBJ whole genome shotgun (WGS) entry which is preliminary data.</text>
</comment>
<proteinExistence type="predicted"/>
<accession>A0A8S1SFC5</accession>
<dbReference type="AlphaFoldDB" id="A0A8S1SFC5"/>
<evidence type="ECO:0000256" key="1">
    <source>
        <dbReference type="SAM" id="Phobius"/>
    </source>
</evidence>
<sequence length="527" mass="63440">MMNRYSLYFKDIQLEDSYQKYWLDVNRNPLLKRLVISTTLVQITDLLQIIVTEQYEVLNWNYILVHYLFQLFLNLILIIIKIYQPKYIRKGLLLYNHFFASAFVLIEYQKSMYSINYSKIIQLGIIGSQFIIILSSDFIEAAYQASVFPSIYIFIWSYGQEQVYYSGIVAVLLSGLVLLQGLYDHQVALRSQFQLGFIDNQWENIFTQLISEQYLIFYFDNPSFSFQLSNSKNYIYKIDTTQQLKTYLRAIKLNRKQNFEQFCYEQIKNHTNFSKDDLKQNLSILFQGKAQIIQYSIFYSIRPIILLQIISKDKYMNETEILIDKKINLDQNYQFKYKKFIYLLYQPLKRKCNDISTSLNLLSKIRKICLYANLQEYITPHSILSVQIFQLEYLFQKLIFIYQDYEIQIDNKIILITNNKELLLMFFIEIIEKTISKHLKIQTLLLENSQICIKFGCYYSKKSLDQLIHKISLYSNFINKIDFEEQCIKKLNFRYWTLYQQHFFIIRKQIFDTSIKSKLVTLKYIKY</sequence>
<feature type="transmembrane region" description="Helical" evidence="1">
    <location>
        <begin position="63"/>
        <end position="80"/>
    </location>
</feature>